<evidence type="ECO:0000256" key="2">
    <source>
        <dbReference type="ARBA" id="ARBA00023235"/>
    </source>
</evidence>
<protein>
    <submittedName>
        <fullName evidence="4">Galactose-1-epimerase</fullName>
    </submittedName>
</protein>
<dbReference type="PANTHER" id="PTHR10091">
    <property type="entry name" value="ALDOSE-1-EPIMERASE"/>
    <property type="match status" value="1"/>
</dbReference>
<keyword evidence="3" id="KW-0119">Carbohydrate metabolism</keyword>
<accession>A0ABN2JVL6</accession>
<sequence>MERIELRSPGGARLVVLDHGAAVDAWVPAPGTGPSLLVSRSPAERLVSAAPYCGVVVGRYANRIAGARFDLDGAAHRLVANDGPATLHGGPDGFDRRTWTVVAHDADRLVLQLVSPDGDQGFPGTLTATVTYRLTDASVEVDLQAVTDAPTAVSLASHPYLDLGPLPVVTVPADRYLPVDRAGIPAPGSASVHGTRFDLRAGHVVHTGSDLDHAWLVPGEGVRSVATLRSADGVRSIDVTSDQPSVQVFTGSPAGGVAIEAQRVPDGPNRPDADVVLRPGEVYSSRTRWAYSNASER</sequence>
<dbReference type="RefSeq" id="WP_344200891.1">
    <property type="nucleotide sequence ID" value="NZ_BAAAME010000004.1"/>
</dbReference>
<evidence type="ECO:0000256" key="3">
    <source>
        <dbReference type="ARBA" id="ARBA00023277"/>
    </source>
</evidence>
<keyword evidence="5" id="KW-1185">Reference proteome</keyword>
<comment type="similarity">
    <text evidence="1">Belongs to the aldose epimerase family.</text>
</comment>
<organism evidence="4 5">
    <name type="scientific">Aeromicrobium alkaliterrae</name>
    <dbReference type="NCBI Taxonomy" id="302168"/>
    <lineage>
        <taxon>Bacteria</taxon>
        <taxon>Bacillati</taxon>
        <taxon>Actinomycetota</taxon>
        <taxon>Actinomycetes</taxon>
        <taxon>Propionibacteriales</taxon>
        <taxon>Nocardioidaceae</taxon>
        <taxon>Aeromicrobium</taxon>
    </lineage>
</organism>
<evidence type="ECO:0000256" key="1">
    <source>
        <dbReference type="ARBA" id="ARBA00006206"/>
    </source>
</evidence>
<dbReference type="InterPro" id="IPR011013">
    <property type="entry name" value="Gal_mutarotase_sf_dom"/>
</dbReference>
<dbReference type="InterPro" id="IPR014718">
    <property type="entry name" value="GH-type_carb-bd"/>
</dbReference>
<dbReference type="Gene3D" id="2.70.98.10">
    <property type="match status" value="1"/>
</dbReference>
<gene>
    <name evidence="4" type="primary">galM</name>
    <name evidence="4" type="ORF">GCM10009710_20380</name>
</gene>
<dbReference type="Pfam" id="PF01263">
    <property type="entry name" value="Aldose_epim"/>
    <property type="match status" value="1"/>
</dbReference>
<dbReference type="InterPro" id="IPR008183">
    <property type="entry name" value="Aldose_1/G6P_1-epimerase"/>
</dbReference>
<dbReference type="InterPro" id="IPR047215">
    <property type="entry name" value="Galactose_mutarotase-like"/>
</dbReference>
<dbReference type="EMBL" id="BAAAME010000004">
    <property type="protein sequence ID" value="GAA1740030.1"/>
    <property type="molecule type" value="Genomic_DNA"/>
</dbReference>
<dbReference type="CDD" id="cd09019">
    <property type="entry name" value="galactose_mutarotase_like"/>
    <property type="match status" value="1"/>
</dbReference>
<comment type="caution">
    <text evidence="4">The sequence shown here is derived from an EMBL/GenBank/DDBJ whole genome shotgun (WGS) entry which is preliminary data.</text>
</comment>
<dbReference type="Proteomes" id="UP001501057">
    <property type="component" value="Unassembled WGS sequence"/>
</dbReference>
<evidence type="ECO:0000313" key="4">
    <source>
        <dbReference type="EMBL" id="GAA1740030.1"/>
    </source>
</evidence>
<dbReference type="PANTHER" id="PTHR10091:SF0">
    <property type="entry name" value="GALACTOSE MUTAROTASE"/>
    <property type="match status" value="1"/>
</dbReference>
<proteinExistence type="inferred from homology"/>
<evidence type="ECO:0000313" key="5">
    <source>
        <dbReference type="Proteomes" id="UP001501057"/>
    </source>
</evidence>
<name>A0ABN2JVL6_9ACTN</name>
<reference evidence="4 5" key="1">
    <citation type="journal article" date="2019" name="Int. J. Syst. Evol. Microbiol.">
        <title>The Global Catalogue of Microorganisms (GCM) 10K type strain sequencing project: providing services to taxonomists for standard genome sequencing and annotation.</title>
        <authorList>
            <consortium name="The Broad Institute Genomics Platform"/>
            <consortium name="The Broad Institute Genome Sequencing Center for Infectious Disease"/>
            <person name="Wu L."/>
            <person name="Ma J."/>
        </authorList>
    </citation>
    <scope>NUCLEOTIDE SEQUENCE [LARGE SCALE GENOMIC DNA]</scope>
    <source>
        <strain evidence="4 5">JCM 13518</strain>
    </source>
</reference>
<keyword evidence="2" id="KW-0413">Isomerase</keyword>
<dbReference type="SUPFAM" id="SSF74650">
    <property type="entry name" value="Galactose mutarotase-like"/>
    <property type="match status" value="1"/>
</dbReference>